<protein>
    <submittedName>
        <fullName evidence="2">Uncharacterized protein</fullName>
    </submittedName>
</protein>
<feature type="compositionally biased region" description="Basic residues" evidence="1">
    <location>
        <begin position="177"/>
        <end position="190"/>
    </location>
</feature>
<sequence length="199" mass="21967">MAGQGGGRDRFLESHGGYGLRRVDSKGGKAPPSRNQSPTSSSYLSPSSPYFSFVQMVATTSPEVLLEVFPYLPVLKDGTIDRLAGTQVAHPGLDPETGVLSKDIVILPQTGVSARLYRPITTKPGTKLPIFKPSTQTLFLSFQKTQNPSLISSSQHNPMPFHRHRRGNGPNQATWHLPKRRFRHENRRQNRSGGRSPRG</sequence>
<dbReference type="AlphaFoldDB" id="A0A540LG02"/>
<comment type="caution">
    <text evidence="2">The sequence shown here is derived from an EMBL/GenBank/DDBJ whole genome shotgun (WGS) entry which is preliminary data.</text>
</comment>
<reference evidence="2 3" key="1">
    <citation type="journal article" date="2019" name="G3 (Bethesda)">
        <title>Sequencing of a Wild Apple (Malus baccata) Genome Unravels the Differences Between Cultivated and Wild Apple Species Regarding Disease Resistance and Cold Tolerance.</title>
        <authorList>
            <person name="Chen X."/>
        </authorList>
    </citation>
    <scope>NUCLEOTIDE SEQUENCE [LARGE SCALE GENOMIC DNA]</scope>
    <source>
        <strain evidence="3">cv. Shandingzi</strain>
        <tissue evidence="2">Leaves</tissue>
    </source>
</reference>
<organism evidence="2 3">
    <name type="scientific">Malus baccata</name>
    <name type="common">Siberian crab apple</name>
    <name type="synonym">Pyrus baccata</name>
    <dbReference type="NCBI Taxonomy" id="106549"/>
    <lineage>
        <taxon>Eukaryota</taxon>
        <taxon>Viridiplantae</taxon>
        <taxon>Streptophyta</taxon>
        <taxon>Embryophyta</taxon>
        <taxon>Tracheophyta</taxon>
        <taxon>Spermatophyta</taxon>
        <taxon>Magnoliopsida</taxon>
        <taxon>eudicotyledons</taxon>
        <taxon>Gunneridae</taxon>
        <taxon>Pentapetalae</taxon>
        <taxon>rosids</taxon>
        <taxon>fabids</taxon>
        <taxon>Rosales</taxon>
        <taxon>Rosaceae</taxon>
        <taxon>Amygdaloideae</taxon>
        <taxon>Maleae</taxon>
        <taxon>Malus</taxon>
    </lineage>
</organism>
<dbReference type="Proteomes" id="UP000315295">
    <property type="component" value="Unassembled WGS sequence"/>
</dbReference>
<accession>A0A540LG02</accession>
<proteinExistence type="predicted"/>
<feature type="region of interest" description="Disordered" evidence="1">
    <location>
        <begin position="149"/>
        <end position="199"/>
    </location>
</feature>
<evidence type="ECO:0000256" key="1">
    <source>
        <dbReference type="SAM" id="MobiDB-lite"/>
    </source>
</evidence>
<evidence type="ECO:0000313" key="3">
    <source>
        <dbReference type="Proteomes" id="UP000315295"/>
    </source>
</evidence>
<dbReference type="STRING" id="106549.A0A540LG02"/>
<dbReference type="EMBL" id="VIEB01000599">
    <property type="protein sequence ID" value="TQD85394.1"/>
    <property type="molecule type" value="Genomic_DNA"/>
</dbReference>
<keyword evidence="3" id="KW-1185">Reference proteome</keyword>
<feature type="region of interest" description="Disordered" evidence="1">
    <location>
        <begin position="1"/>
        <end position="45"/>
    </location>
</feature>
<gene>
    <name evidence="2" type="ORF">C1H46_029082</name>
</gene>
<evidence type="ECO:0000313" key="2">
    <source>
        <dbReference type="EMBL" id="TQD85394.1"/>
    </source>
</evidence>
<name>A0A540LG02_MALBA</name>